<dbReference type="SUPFAM" id="SSF52096">
    <property type="entry name" value="ClpP/crotonase"/>
    <property type="match status" value="1"/>
</dbReference>
<accession>A0ABR6VFR6</accession>
<organism evidence="2 3">
    <name type="scientific">Megasphaera hominis</name>
    <dbReference type="NCBI Taxonomy" id="159836"/>
    <lineage>
        <taxon>Bacteria</taxon>
        <taxon>Bacillati</taxon>
        <taxon>Bacillota</taxon>
        <taxon>Negativicutes</taxon>
        <taxon>Veillonellales</taxon>
        <taxon>Veillonellaceae</taxon>
        <taxon>Megasphaera</taxon>
    </lineage>
</organism>
<comment type="similarity">
    <text evidence="1">Belongs to the enoyl-CoA hydratase/isomerase family.</text>
</comment>
<dbReference type="Proteomes" id="UP000606870">
    <property type="component" value="Unassembled WGS sequence"/>
</dbReference>
<dbReference type="RefSeq" id="WP_186502105.1">
    <property type="nucleotide sequence ID" value="NZ_JACOGK010000004.1"/>
</dbReference>
<dbReference type="InterPro" id="IPR014748">
    <property type="entry name" value="Enoyl-CoA_hydra_C"/>
</dbReference>
<comment type="caution">
    <text evidence="2">The sequence shown here is derived from an EMBL/GenBank/DDBJ whole genome shotgun (WGS) entry which is preliminary data.</text>
</comment>
<reference evidence="2 3" key="1">
    <citation type="submission" date="2020-08" db="EMBL/GenBank/DDBJ databases">
        <authorList>
            <person name="Liu C."/>
            <person name="Sun Q."/>
        </authorList>
    </citation>
    <scope>NUCLEOTIDE SEQUENCE [LARGE SCALE GENOMIC DNA]</scope>
    <source>
        <strain evidence="2 3">NSJ-59</strain>
    </source>
</reference>
<dbReference type="Pfam" id="PF00378">
    <property type="entry name" value="ECH_1"/>
    <property type="match status" value="1"/>
</dbReference>
<proteinExistence type="inferred from homology"/>
<dbReference type="PANTHER" id="PTHR43459">
    <property type="entry name" value="ENOYL-COA HYDRATASE"/>
    <property type="match status" value="1"/>
</dbReference>
<dbReference type="InterPro" id="IPR001753">
    <property type="entry name" value="Enoyl-CoA_hydra/iso"/>
</dbReference>
<dbReference type="Gene3D" id="1.10.12.10">
    <property type="entry name" value="Lyase 2-enoyl-coa Hydratase, Chain A, domain 2"/>
    <property type="match status" value="1"/>
</dbReference>
<evidence type="ECO:0000313" key="2">
    <source>
        <dbReference type="EMBL" id="MBC3536041.1"/>
    </source>
</evidence>
<evidence type="ECO:0000256" key="1">
    <source>
        <dbReference type="ARBA" id="ARBA00005254"/>
    </source>
</evidence>
<gene>
    <name evidence="2" type="ORF">H8J70_02050</name>
</gene>
<dbReference type="EMBL" id="JACOGK010000004">
    <property type="protein sequence ID" value="MBC3536041.1"/>
    <property type="molecule type" value="Genomic_DNA"/>
</dbReference>
<dbReference type="Gene3D" id="3.90.226.10">
    <property type="entry name" value="2-enoyl-CoA Hydratase, Chain A, domain 1"/>
    <property type="match status" value="1"/>
</dbReference>
<sequence>MEYKKIHYSVENGIAQITMDYMKNMNAIDVEMADELIDALAIAEGDTAVRTVVLAGSEKAFSAGGDIGYFYKRIQSGGEVNMDELLAKIEYLTDYMKKMDTMIVTSVSGPAAGAGVSLALSGDFLICADNAKFILAFVNLGLVPDTGATFLLTRSIGVHRTLELATTGRPVSAAEAKDWGLAYKVTTPEDLHDETLKLAKRLAAGPLLSYKNIKRQVYAASFATYKEWLAQAETPAQRECIASEDFKEGCKAFIEKRKAQFSGT</sequence>
<keyword evidence="3" id="KW-1185">Reference proteome</keyword>
<evidence type="ECO:0000313" key="3">
    <source>
        <dbReference type="Proteomes" id="UP000606870"/>
    </source>
</evidence>
<dbReference type="InterPro" id="IPR029045">
    <property type="entry name" value="ClpP/crotonase-like_dom_sf"/>
</dbReference>
<protein>
    <submittedName>
        <fullName evidence="2">Enoyl-CoA hydratase/isomerase family protein</fullName>
    </submittedName>
</protein>
<dbReference type="PANTHER" id="PTHR43459:SF1">
    <property type="entry name" value="EG:BACN32G11.4 PROTEIN"/>
    <property type="match status" value="1"/>
</dbReference>
<name>A0ABR6VFR6_9FIRM</name>
<dbReference type="CDD" id="cd06558">
    <property type="entry name" value="crotonase-like"/>
    <property type="match status" value="1"/>
</dbReference>